<dbReference type="RefSeq" id="XP_069227278.1">
    <property type="nucleotide sequence ID" value="XM_069375908.1"/>
</dbReference>
<reference evidence="3 4" key="1">
    <citation type="journal article" date="2020" name="Microbiol. Resour. Announc.">
        <title>Draft Genome Sequence of a Cladosporium Species Isolated from the Mesophotic Ascidian Didemnum maculosum.</title>
        <authorList>
            <person name="Gioti A."/>
            <person name="Siaperas R."/>
            <person name="Nikolaivits E."/>
            <person name="Le Goff G."/>
            <person name="Ouazzani J."/>
            <person name="Kotoulas G."/>
            <person name="Topakas E."/>
        </authorList>
    </citation>
    <scope>NUCLEOTIDE SEQUENCE [LARGE SCALE GENOMIC DNA]</scope>
    <source>
        <strain evidence="3 4">TM138-S3</strain>
    </source>
</reference>
<name>A0AB34KGP1_9PEZI</name>
<keyword evidence="2" id="KW-0732">Signal</keyword>
<evidence type="ECO:0000313" key="4">
    <source>
        <dbReference type="Proteomes" id="UP000803884"/>
    </source>
</evidence>
<gene>
    <name evidence="3" type="ORF">WHR41_07303</name>
</gene>
<dbReference type="Proteomes" id="UP000803884">
    <property type="component" value="Unassembled WGS sequence"/>
</dbReference>
<feature type="chain" id="PRO_5044316385" evidence="2">
    <location>
        <begin position="21"/>
        <end position="115"/>
    </location>
</feature>
<accession>A0AB34KGP1</accession>
<sequence>MKLTTFTLIFGASLSTIGNAAPVDRKPEAAEVSVRDPAEYSDYGSYPPLAGGYGEYSNYGTYPRDADPEPQPEALEARAGYGKYNPYSKYGKYGKYGNYGSYKRETEAEAGPEAA</sequence>
<evidence type="ECO:0000256" key="1">
    <source>
        <dbReference type="SAM" id="MobiDB-lite"/>
    </source>
</evidence>
<comment type="caution">
    <text evidence="3">The sequence shown here is derived from an EMBL/GenBank/DDBJ whole genome shotgun (WGS) entry which is preliminary data.</text>
</comment>
<evidence type="ECO:0000313" key="3">
    <source>
        <dbReference type="EMBL" id="KAL1584172.1"/>
    </source>
</evidence>
<organism evidence="3 4">
    <name type="scientific">Cladosporium halotolerans</name>
    <dbReference type="NCBI Taxonomy" id="1052096"/>
    <lineage>
        <taxon>Eukaryota</taxon>
        <taxon>Fungi</taxon>
        <taxon>Dikarya</taxon>
        <taxon>Ascomycota</taxon>
        <taxon>Pezizomycotina</taxon>
        <taxon>Dothideomycetes</taxon>
        <taxon>Dothideomycetidae</taxon>
        <taxon>Cladosporiales</taxon>
        <taxon>Cladosporiaceae</taxon>
        <taxon>Cladosporium</taxon>
    </lineage>
</organism>
<feature type="signal peptide" evidence="2">
    <location>
        <begin position="1"/>
        <end position="20"/>
    </location>
</feature>
<keyword evidence="4" id="KW-1185">Reference proteome</keyword>
<proteinExistence type="predicted"/>
<dbReference type="GeneID" id="96008746"/>
<dbReference type="AlphaFoldDB" id="A0AB34KGP1"/>
<protein>
    <submittedName>
        <fullName evidence="3">Uncharacterized protein</fullName>
    </submittedName>
</protein>
<feature type="region of interest" description="Disordered" evidence="1">
    <location>
        <begin position="57"/>
        <end position="78"/>
    </location>
</feature>
<evidence type="ECO:0000256" key="2">
    <source>
        <dbReference type="SAM" id="SignalP"/>
    </source>
</evidence>
<dbReference type="EMBL" id="JAAQHG020000028">
    <property type="protein sequence ID" value="KAL1584172.1"/>
    <property type="molecule type" value="Genomic_DNA"/>
</dbReference>